<reference evidence="9" key="1">
    <citation type="submission" date="2015-04" db="UniProtKB">
        <authorList>
            <consortium name="EnsemblPlants"/>
        </authorList>
    </citation>
    <scope>IDENTIFICATION</scope>
    <source>
        <strain evidence="9">SL10</strain>
    </source>
</reference>
<dbReference type="Gene3D" id="4.10.1000.10">
    <property type="entry name" value="Zinc finger, CCCH-type"/>
    <property type="match status" value="2"/>
</dbReference>
<dbReference type="InterPro" id="IPR000571">
    <property type="entry name" value="Znf_CCCH"/>
</dbReference>
<feature type="region of interest" description="Disordered" evidence="7">
    <location>
        <begin position="121"/>
        <end position="194"/>
    </location>
</feature>
<evidence type="ECO:0000256" key="4">
    <source>
        <dbReference type="ARBA" id="ARBA00022833"/>
    </source>
</evidence>
<keyword evidence="1 6" id="KW-0479">Metal-binding</keyword>
<dbReference type="OMA" id="YRYRHYI"/>
<dbReference type="InterPro" id="IPR045877">
    <property type="entry name" value="ZFP36-like"/>
</dbReference>
<evidence type="ECO:0000256" key="5">
    <source>
        <dbReference type="ARBA" id="ARBA00023125"/>
    </source>
</evidence>
<dbReference type="EnsemblPlants" id="ONIVA04G19300.1">
    <property type="protein sequence ID" value="ONIVA04G19300.1"/>
    <property type="gene ID" value="ONIVA04G19300"/>
</dbReference>
<proteinExistence type="predicted"/>
<feature type="domain" description="C3H1-type" evidence="8">
    <location>
        <begin position="469"/>
        <end position="496"/>
    </location>
</feature>
<accession>A0A0E0H3Z7</accession>
<dbReference type="AlphaFoldDB" id="A0A0E0H3Z7"/>
<reference evidence="9" key="2">
    <citation type="submission" date="2018-04" db="EMBL/GenBank/DDBJ databases">
        <title>OnivRS2 (Oryza nivara Reference Sequence Version 2).</title>
        <authorList>
            <person name="Zhang J."/>
            <person name="Kudrna D."/>
            <person name="Lee S."/>
            <person name="Talag J."/>
            <person name="Rajasekar S."/>
            <person name="Welchert J."/>
            <person name="Hsing Y.-I."/>
            <person name="Wing R.A."/>
        </authorList>
    </citation>
    <scope>NUCLEOTIDE SEQUENCE [LARGE SCALE GENOMIC DNA]</scope>
    <source>
        <strain evidence="9">SL10</strain>
    </source>
</reference>
<dbReference type="FunFam" id="4.10.1000.10:FF:000053">
    <property type="entry name" value="Putative zinc finger CCCH domain-containing protein 48"/>
    <property type="match status" value="1"/>
</dbReference>
<dbReference type="InterPro" id="IPR036855">
    <property type="entry name" value="Znf_CCCH_sf"/>
</dbReference>
<feature type="region of interest" description="Disordered" evidence="7">
    <location>
        <begin position="1"/>
        <end position="77"/>
    </location>
</feature>
<dbReference type="PROSITE" id="PS50103">
    <property type="entry name" value="ZF_C3H1"/>
    <property type="match status" value="3"/>
</dbReference>
<keyword evidence="5" id="KW-0238">DNA-binding</keyword>
<evidence type="ECO:0000256" key="7">
    <source>
        <dbReference type="SAM" id="MobiDB-lite"/>
    </source>
</evidence>
<evidence type="ECO:0000256" key="1">
    <source>
        <dbReference type="ARBA" id="ARBA00022723"/>
    </source>
</evidence>
<dbReference type="GO" id="GO:0008270">
    <property type="term" value="F:zinc ion binding"/>
    <property type="evidence" value="ECO:0007669"/>
    <property type="project" value="UniProtKB-KW"/>
</dbReference>
<sequence>MADSEDGDHAATTTTEQRYDDDGHLVPSSGGQEEEGSGGRDVVVPGGHVAEDYRSGVGVPVGRDAGGATSSPPQPVHVTPSILVGSIHAPVFQGELVGMKFGVGSCSMGAGTSATRRLPATGFGALPTSSMAEDSADHADDDHLAEEEEEEEEEHYIDDGPLVPSSGGQEEEGSGGRHVFVPGGHDGEEDHPDDLVADLDLDLLVDGVVGPVPGGHLNADAPAFVPTTRGRQDLYSALSSSAPAAGYRYRHYITSSALAEAGHVSPFLGLPYATAFDSPLDRELVGPSSAPPPCSAASRAWLVRCSSPLSDSEWTRRSILAREAAHTPASTVTGRGRFEFVPIPGAPYAPPPSFAPIAAGAGPAARPQQQLAFGLEEHKTKLCAEYYSRGLGCPRGNTCKYAHGEDDLRLVVAVSSLADAGEGSSSSDSSSAALGGEDKYKTKLCKTFTSGGLCLFAANCRFAHGEVELGKKEPCWYFFSGQTCPRGDTCGFRHSY</sequence>
<feature type="zinc finger region" description="C3H1-type" evidence="6">
    <location>
        <begin position="377"/>
        <end position="406"/>
    </location>
</feature>
<evidence type="ECO:0000256" key="6">
    <source>
        <dbReference type="PROSITE-ProRule" id="PRU00723"/>
    </source>
</evidence>
<dbReference type="PANTHER" id="PTHR12547:SF18">
    <property type="entry name" value="PROTEIN TIS11"/>
    <property type="match status" value="1"/>
</dbReference>
<feature type="domain" description="C3H1-type" evidence="8">
    <location>
        <begin position="439"/>
        <end position="467"/>
    </location>
</feature>
<evidence type="ECO:0000313" key="10">
    <source>
        <dbReference type="Proteomes" id="UP000006591"/>
    </source>
</evidence>
<dbReference type="Gramene" id="ONIVA04G19300.1">
    <property type="protein sequence ID" value="ONIVA04G19300.1"/>
    <property type="gene ID" value="ONIVA04G19300"/>
</dbReference>
<feature type="compositionally biased region" description="Acidic residues" evidence="7">
    <location>
        <begin position="143"/>
        <end position="156"/>
    </location>
</feature>
<evidence type="ECO:0000259" key="8">
    <source>
        <dbReference type="PROSITE" id="PS50103"/>
    </source>
</evidence>
<evidence type="ECO:0000313" key="9">
    <source>
        <dbReference type="EnsemblPlants" id="ONIVA04G19300.1"/>
    </source>
</evidence>
<keyword evidence="2" id="KW-0677">Repeat</keyword>
<keyword evidence="3 6" id="KW-0863">Zinc-finger</keyword>
<name>A0A0E0H3Z7_ORYNI</name>
<organism evidence="9">
    <name type="scientific">Oryza nivara</name>
    <name type="common">Indian wild rice</name>
    <name type="synonym">Oryza sativa f. spontanea</name>
    <dbReference type="NCBI Taxonomy" id="4536"/>
    <lineage>
        <taxon>Eukaryota</taxon>
        <taxon>Viridiplantae</taxon>
        <taxon>Streptophyta</taxon>
        <taxon>Embryophyta</taxon>
        <taxon>Tracheophyta</taxon>
        <taxon>Spermatophyta</taxon>
        <taxon>Magnoliopsida</taxon>
        <taxon>Liliopsida</taxon>
        <taxon>Poales</taxon>
        <taxon>Poaceae</taxon>
        <taxon>BOP clade</taxon>
        <taxon>Oryzoideae</taxon>
        <taxon>Oryzeae</taxon>
        <taxon>Oryzinae</taxon>
        <taxon>Oryza</taxon>
    </lineage>
</organism>
<feature type="domain" description="C3H1-type" evidence="8">
    <location>
        <begin position="377"/>
        <end position="406"/>
    </location>
</feature>
<dbReference type="PANTHER" id="PTHR12547">
    <property type="entry name" value="CCCH ZINC FINGER/TIS11-RELATED"/>
    <property type="match status" value="1"/>
</dbReference>
<dbReference type="SMART" id="SM00356">
    <property type="entry name" value="ZnF_C3H1"/>
    <property type="match status" value="3"/>
</dbReference>
<dbReference type="HOGENOM" id="CLU_045321_0_0_1"/>
<feature type="zinc finger region" description="C3H1-type" evidence="6">
    <location>
        <begin position="439"/>
        <end position="467"/>
    </location>
</feature>
<keyword evidence="10" id="KW-1185">Reference proteome</keyword>
<dbReference type="STRING" id="4536.A0A0E0H3Z7"/>
<dbReference type="Proteomes" id="UP000006591">
    <property type="component" value="Chromosome 4"/>
</dbReference>
<keyword evidence="4 6" id="KW-0862">Zinc</keyword>
<evidence type="ECO:0000256" key="3">
    <source>
        <dbReference type="ARBA" id="ARBA00022771"/>
    </source>
</evidence>
<dbReference type="GO" id="GO:0003729">
    <property type="term" value="F:mRNA binding"/>
    <property type="evidence" value="ECO:0007669"/>
    <property type="project" value="InterPro"/>
</dbReference>
<protein>
    <recommendedName>
        <fullName evidence="8">C3H1-type domain-containing protein</fullName>
    </recommendedName>
</protein>
<dbReference type="Pfam" id="PF00642">
    <property type="entry name" value="zf-CCCH"/>
    <property type="match status" value="2"/>
</dbReference>
<dbReference type="eggNOG" id="ENOG502S4QV">
    <property type="taxonomic scope" value="Eukaryota"/>
</dbReference>
<dbReference type="SUPFAM" id="SSF90229">
    <property type="entry name" value="CCCH zinc finger"/>
    <property type="match status" value="3"/>
</dbReference>
<dbReference type="GO" id="GO:0003677">
    <property type="term" value="F:DNA binding"/>
    <property type="evidence" value="ECO:0007669"/>
    <property type="project" value="UniProtKB-KW"/>
</dbReference>
<feature type="zinc finger region" description="C3H1-type" evidence="6">
    <location>
        <begin position="469"/>
        <end position="496"/>
    </location>
</feature>
<evidence type="ECO:0000256" key="2">
    <source>
        <dbReference type="ARBA" id="ARBA00022737"/>
    </source>
</evidence>